<accession>A0A6N2UIV0</accession>
<protein>
    <recommendedName>
        <fullName evidence="2">Metal-binding protein</fullName>
    </recommendedName>
</protein>
<evidence type="ECO:0008006" key="2">
    <source>
        <dbReference type="Google" id="ProtNLM"/>
    </source>
</evidence>
<evidence type="ECO:0000313" key="1">
    <source>
        <dbReference type="EMBL" id="VYT16732.1"/>
    </source>
</evidence>
<dbReference type="InterPro" id="IPR019271">
    <property type="entry name" value="DUF2284_metal-binding"/>
</dbReference>
<dbReference type="EMBL" id="CACRSY010000014">
    <property type="protein sequence ID" value="VYT16732.1"/>
    <property type="molecule type" value="Genomic_DNA"/>
</dbReference>
<name>A0A6N2UIV0_BLAHA</name>
<gene>
    <name evidence="1" type="ORF">BHLFYP23_00422</name>
</gene>
<dbReference type="Pfam" id="PF10050">
    <property type="entry name" value="DUF2284"/>
    <property type="match status" value="1"/>
</dbReference>
<dbReference type="AlphaFoldDB" id="A0A6N2UIV0"/>
<proteinExistence type="predicted"/>
<reference evidence="1" key="1">
    <citation type="submission" date="2019-11" db="EMBL/GenBank/DDBJ databases">
        <authorList>
            <person name="Feng L."/>
        </authorList>
    </citation>
    <scope>NUCLEOTIDE SEQUENCE</scope>
    <source>
        <strain evidence="1">BhanseniiLFYP23</strain>
    </source>
</reference>
<organism evidence="1">
    <name type="scientific">Blautia hansenii</name>
    <name type="common">Ruminococcus hansenii</name>
    <dbReference type="NCBI Taxonomy" id="1322"/>
    <lineage>
        <taxon>Bacteria</taxon>
        <taxon>Bacillati</taxon>
        <taxon>Bacillota</taxon>
        <taxon>Clostridia</taxon>
        <taxon>Lachnospirales</taxon>
        <taxon>Lachnospiraceae</taxon>
        <taxon>Blautia</taxon>
    </lineage>
</organism>
<dbReference type="RefSeq" id="WP_156342470.1">
    <property type="nucleotide sequence ID" value="NZ_CACRSY010000014.1"/>
</dbReference>
<sequence length="180" mass="20714">MQEEKILEAAENLGFTNYKIIDTQAIEYDGSFRRFCEMNYCGNYEKNYSCPPACGTFEELKEKADKFKKALVLQTITMVHDINDDSETRLIKKHHNQLTRALISELEEEIQEYLPAMAGPCQLCTPCAIREGKECVFPNKKASCLSAFCIQVNKLAEYCGFPYYCEGKVAFFSLLFFDRK</sequence>